<gene>
    <name evidence="2" type="ORF">XBP1_1980015</name>
</gene>
<dbReference type="EMBL" id="CBSW010000110">
    <property type="protein sequence ID" value="CDG96223.1"/>
    <property type="molecule type" value="Genomic_DNA"/>
</dbReference>
<dbReference type="Proteomes" id="UP000028511">
    <property type="component" value="Unassembled WGS sequence"/>
</dbReference>
<dbReference type="Pfam" id="PF13665">
    <property type="entry name" value="Tox-PAAR-like"/>
    <property type="match status" value="1"/>
</dbReference>
<accession>A0A077NCZ5</accession>
<dbReference type="AlphaFoldDB" id="A0A077NCZ5"/>
<proteinExistence type="predicted"/>
<evidence type="ECO:0000313" key="2">
    <source>
        <dbReference type="EMBL" id="CDG96223.1"/>
    </source>
</evidence>
<comment type="caution">
    <text evidence="2">The sequence shown here is derived from an EMBL/GenBank/DDBJ whole genome shotgun (WGS) entry which is preliminary data.</text>
</comment>
<protein>
    <submittedName>
        <fullName evidence="2">Uncharacterized protein</fullName>
    </submittedName>
</protein>
<feature type="compositionally biased region" description="Polar residues" evidence="1">
    <location>
        <begin position="103"/>
        <end position="133"/>
    </location>
</feature>
<organism evidence="2 3">
    <name type="scientific">Xenorhabdus bovienii str. puntauvense</name>
    <dbReference type="NCBI Taxonomy" id="1398201"/>
    <lineage>
        <taxon>Bacteria</taxon>
        <taxon>Pseudomonadati</taxon>
        <taxon>Pseudomonadota</taxon>
        <taxon>Gammaproteobacteria</taxon>
        <taxon>Enterobacterales</taxon>
        <taxon>Morganellaceae</taxon>
        <taxon>Xenorhabdus</taxon>
    </lineage>
</organism>
<sequence>MFANTQGGGTDLATPDICLTPCPLGAPVPMVYLNIAQGTNGICASTVNILFMGSPAHNMATMIAMTNGDNPGVNLGVASGTVMGPSRHTLGANSVLIKGSPATRLSSPTLQNSTNAVGSRTVPSQTKVDISGA</sequence>
<reference evidence="2" key="1">
    <citation type="submission" date="2013-07" db="EMBL/GenBank/DDBJ databases">
        <title>Sub-species coevolution in mutualistic symbiosis.</title>
        <authorList>
            <person name="Murfin K."/>
            <person name="Klassen J."/>
            <person name="Lee M."/>
            <person name="Forst S."/>
            <person name="Stock P."/>
            <person name="Goodrich-Blair H."/>
        </authorList>
    </citation>
    <scope>NUCLEOTIDE SEQUENCE [LARGE SCALE GENOMIC DNA]</scope>
    <source>
        <strain evidence="2">Puntauvense</strain>
    </source>
</reference>
<feature type="region of interest" description="Disordered" evidence="1">
    <location>
        <begin position="102"/>
        <end position="133"/>
    </location>
</feature>
<dbReference type="HOGENOM" id="CLU_130931_2_0_6"/>
<dbReference type="RefSeq" id="WP_038192069.1">
    <property type="nucleotide sequence ID" value="NZ_CAWLWN010000179.1"/>
</dbReference>
<evidence type="ECO:0000256" key="1">
    <source>
        <dbReference type="SAM" id="MobiDB-lite"/>
    </source>
</evidence>
<evidence type="ECO:0000313" key="3">
    <source>
        <dbReference type="Proteomes" id="UP000028511"/>
    </source>
</evidence>
<name>A0A077NCZ5_XENBV</name>